<reference evidence="2" key="1">
    <citation type="journal article" date="2019" name="Int. J. Syst. Evol. Microbiol.">
        <title>The Global Catalogue of Microorganisms (GCM) 10K type strain sequencing project: providing services to taxonomists for standard genome sequencing and annotation.</title>
        <authorList>
            <consortium name="The Broad Institute Genomics Platform"/>
            <consortium name="The Broad Institute Genome Sequencing Center for Infectious Disease"/>
            <person name="Wu L."/>
            <person name="Ma J."/>
        </authorList>
    </citation>
    <scope>NUCLEOTIDE SEQUENCE [LARGE SCALE GENOMIC DNA]</scope>
    <source>
        <strain evidence="2">CGMCC 4.5798</strain>
    </source>
</reference>
<dbReference type="EMBL" id="JBHSMZ010000014">
    <property type="protein sequence ID" value="MFC5550170.1"/>
    <property type="molecule type" value="Genomic_DNA"/>
</dbReference>
<organism evidence="1 2">
    <name type="scientific">Massilia aerilata</name>
    <dbReference type="NCBI Taxonomy" id="453817"/>
    <lineage>
        <taxon>Bacteria</taxon>
        <taxon>Pseudomonadati</taxon>
        <taxon>Pseudomonadota</taxon>
        <taxon>Betaproteobacteria</taxon>
        <taxon>Burkholderiales</taxon>
        <taxon>Oxalobacteraceae</taxon>
        <taxon>Telluria group</taxon>
        <taxon>Massilia</taxon>
    </lineage>
</organism>
<proteinExistence type="predicted"/>
<evidence type="ECO:0000313" key="2">
    <source>
        <dbReference type="Proteomes" id="UP001596086"/>
    </source>
</evidence>
<dbReference type="Proteomes" id="UP001596086">
    <property type="component" value="Unassembled WGS sequence"/>
</dbReference>
<protein>
    <recommendedName>
        <fullName evidence="3">DUF1488 family protein</fullName>
    </recommendedName>
</protein>
<evidence type="ECO:0008006" key="3">
    <source>
        <dbReference type="Google" id="ProtNLM"/>
    </source>
</evidence>
<comment type="caution">
    <text evidence="1">The sequence shown here is derived from an EMBL/GenBank/DDBJ whole genome shotgun (WGS) entry which is preliminary data.</text>
</comment>
<keyword evidence="2" id="KW-1185">Reference proteome</keyword>
<dbReference type="RefSeq" id="WP_379772359.1">
    <property type="nucleotide sequence ID" value="NZ_JBHSMZ010000014.1"/>
</dbReference>
<gene>
    <name evidence="1" type="ORF">ACFPO9_16775</name>
</gene>
<name>A0ABW0S374_9BURK</name>
<evidence type="ECO:0000313" key="1">
    <source>
        <dbReference type="EMBL" id="MFC5550170.1"/>
    </source>
</evidence>
<accession>A0ABW0S374</accession>
<sequence>MSHTLNFNFDTGTFFAAHTTTGGIRVGMNGICAIEFPPGHAMFEEANTLTPATVEAFIDGQIESGCIDIRAFA</sequence>